<dbReference type="EMBL" id="JACGWJ010000013">
    <property type="protein sequence ID" value="KAL0378878.1"/>
    <property type="molecule type" value="Genomic_DNA"/>
</dbReference>
<dbReference type="PANTHER" id="PTHR33710:SF77">
    <property type="entry name" value="DNASE I-LIKE SUPERFAMILY PROTEIN"/>
    <property type="match status" value="1"/>
</dbReference>
<organism evidence="1">
    <name type="scientific">Sesamum radiatum</name>
    <name type="common">Black benniseed</name>
    <dbReference type="NCBI Taxonomy" id="300843"/>
    <lineage>
        <taxon>Eukaryota</taxon>
        <taxon>Viridiplantae</taxon>
        <taxon>Streptophyta</taxon>
        <taxon>Embryophyta</taxon>
        <taxon>Tracheophyta</taxon>
        <taxon>Spermatophyta</taxon>
        <taxon>Magnoliopsida</taxon>
        <taxon>eudicotyledons</taxon>
        <taxon>Gunneridae</taxon>
        <taxon>Pentapetalae</taxon>
        <taxon>asterids</taxon>
        <taxon>lamiids</taxon>
        <taxon>Lamiales</taxon>
        <taxon>Pedaliaceae</taxon>
        <taxon>Sesamum</taxon>
    </lineage>
</organism>
<sequence>MGDFNVILSQDEKRGGRPFASASRNSLGDELDCCNLIDLGFSGPKYTWTNKRPGLANIQSRLDRGVANADWCLLYPNAFILHLPAIASDHCPLLLDTHPNNSNRPRPFFFEEMWCRDYSCESVIADTWISTVSGTPSAKMHNLLRILRRELRKWNRKTFGWCHDRISMIKQKIEEAQQLTQSCEVVEMEHNLQRELDEQFKRLETKWRHKAKQKWLEDGDANTRFFHLTAIIQSKANFIHSIQTSEGQATTEWEVIGKEFSNFFRSLFKSEFPQTNFDLNDPDDLLHELVPCLVSDNEN</sequence>
<protein>
    <recommendedName>
        <fullName evidence="2">Endonuclease/exonuclease/phosphatase domain-containing protein</fullName>
    </recommendedName>
</protein>
<comment type="caution">
    <text evidence="1">The sequence shown here is derived from an EMBL/GenBank/DDBJ whole genome shotgun (WGS) entry which is preliminary data.</text>
</comment>
<name>A0AAW2RGD7_SESRA</name>
<proteinExistence type="predicted"/>
<gene>
    <name evidence="1" type="ORF">Sradi_3193300</name>
</gene>
<dbReference type="SUPFAM" id="SSF56219">
    <property type="entry name" value="DNase I-like"/>
    <property type="match status" value="1"/>
</dbReference>
<dbReference type="Gene3D" id="3.60.10.10">
    <property type="entry name" value="Endonuclease/exonuclease/phosphatase"/>
    <property type="match status" value="1"/>
</dbReference>
<dbReference type="AlphaFoldDB" id="A0AAW2RGD7"/>
<dbReference type="InterPro" id="IPR036691">
    <property type="entry name" value="Endo/exonu/phosph_ase_sf"/>
</dbReference>
<evidence type="ECO:0008006" key="2">
    <source>
        <dbReference type="Google" id="ProtNLM"/>
    </source>
</evidence>
<dbReference type="PANTHER" id="PTHR33710">
    <property type="entry name" value="BNAC02G09200D PROTEIN"/>
    <property type="match status" value="1"/>
</dbReference>
<reference evidence="1" key="1">
    <citation type="submission" date="2020-06" db="EMBL/GenBank/DDBJ databases">
        <authorList>
            <person name="Li T."/>
            <person name="Hu X."/>
            <person name="Zhang T."/>
            <person name="Song X."/>
            <person name="Zhang H."/>
            <person name="Dai N."/>
            <person name="Sheng W."/>
            <person name="Hou X."/>
            <person name="Wei L."/>
        </authorList>
    </citation>
    <scope>NUCLEOTIDE SEQUENCE</scope>
    <source>
        <strain evidence="1">G02</strain>
        <tissue evidence="1">Leaf</tissue>
    </source>
</reference>
<evidence type="ECO:0000313" key="1">
    <source>
        <dbReference type="EMBL" id="KAL0378878.1"/>
    </source>
</evidence>
<accession>A0AAW2RGD7</accession>
<reference evidence="1" key="2">
    <citation type="journal article" date="2024" name="Plant">
        <title>Genomic evolution and insights into agronomic trait innovations of Sesamum species.</title>
        <authorList>
            <person name="Miao H."/>
            <person name="Wang L."/>
            <person name="Qu L."/>
            <person name="Liu H."/>
            <person name="Sun Y."/>
            <person name="Le M."/>
            <person name="Wang Q."/>
            <person name="Wei S."/>
            <person name="Zheng Y."/>
            <person name="Lin W."/>
            <person name="Duan Y."/>
            <person name="Cao H."/>
            <person name="Xiong S."/>
            <person name="Wang X."/>
            <person name="Wei L."/>
            <person name="Li C."/>
            <person name="Ma Q."/>
            <person name="Ju M."/>
            <person name="Zhao R."/>
            <person name="Li G."/>
            <person name="Mu C."/>
            <person name="Tian Q."/>
            <person name="Mei H."/>
            <person name="Zhang T."/>
            <person name="Gao T."/>
            <person name="Zhang H."/>
        </authorList>
    </citation>
    <scope>NUCLEOTIDE SEQUENCE</scope>
    <source>
        <strain evidence="1">G02</strain>
    </source>
</reference>